<feature type="transmembrane region" description="Helical" evidence="7">
    <location>
        <begin position="220"/>
        <end position="246"/>
    </location>
</feature>
<dbReference type="InterPro" id="IPR050833">
    <property type="entry name" value="Poly_Biosynth_Transport"/>
</dbReference>
<feature type="transmembrane region" description="Helical" evidence="7">
    <location>
        <begin position="300"/>
        <end position="324"/>
    </location>
</feature>
<evidence type="ECO:0000256" key="5">
    <source>
        <dbReference type="ARBA" id="ARBA00022989"/>
    </source>
</evidence>
<feature type="transmembrane region" description="Helical" evidence="7">
    <location>
        <begin position="363"/>
        <end position="381"/>
    </location>
</feature>
<comment type="subcellular location">
    <subcellularLocation>
        <location evidence="1">Cell membrane</location>
        <topology evidence="1">Multi-pass membrane protein</topology>
    </subcellularLocation>
</comment>
<evidence type="ECO:0000256" key="6">
    <source>
        <dbReference type="ARBA" id="ARBA00023136"/>
    </source>
</evidence>
<organism evidence="8 9">
    <name type="scientific">Candidatus Brocadia fulgida</name>
    <dbReference type="NCBI Taxonomy" id="380242"/>
    <lineage>
        <taxon>Bacteria</taxon>
        <taxon>Pseudomonadati</taxon>
        <taxon>Planctomycetota</taxon>
        <taxon>Candidatus Brocadiia</taxon>
        <taxon>Candidatus Brocadiales</taxon>
        <taxon>Candidatus Brocadiaceae</taxon>
        <taxon>Candidatus Brocadia</taxon>
    </lineage>
</organism>
<evidence type="ECO:0000313" key="8">
    <source>
        <dbReference type="EMBL" id="KKO20369.1"/>
    </source>
</evidence>
<feature type="transmembrane region" description="Helical" evidence="7">
    <location>
        <begin position="453"/>
        <end position="475"/>
    </location>
</feature>
<reference evidence="8 9" key="1">
    <citation type="journal article" date="2013" name="BMC Microbiol.">
        <title>Identification of the type II cytochrome c maturation pathway in anammox bacteria by comparative genomics.</title>
        <authorList>
            <person name="Ferousi C."/>
            <person name="Speth D.R."/>
            <person name="Reimann J."/>
            <person name="Op den Camp H.J."/>
            <person name="Allen J.W."/>
            <person name="Keltjens J.T."/>
            <person name="Jetten M.S."/>
        </authorList>
    </citation>
    <scope>NUCLEOTIDE SEQUENCE [LARGE SCALE GENOMIC DNA]</scope>
    <source>
        <strain evidence="8">RU1</strain>
    </source>
</reference>
<comment type="caution">
    <text evidence="8">The sequence shown here is derived from an EMBL/GenBank/DDBJ whole genome shotgun (WGS) entry which is preliminary data.</text>
</comment>
<comment type="similarity">
    <text evidence="2">Belongs to the polysaccharide synthase family.</text>
</comment>
<dbReference type="Proteomes" id="UP000034954">
    <property type="component" value="Unassembled WGS sequence"/>
</dbReference>
<keyword evidence="9" id="KW-1185">Reference proteome</keyword>
<feature type="transmembrane region" description="Helical" evidence="7">
    <location>
        <begin position="330"/>
        <end position="351"/>
    </location>
</feature>
<feature type="transmembrane region" description="Helical" evidence="7">
    <location>
        <begin position="258"/>
        <end position="280"/>
    </location>
</feature>
<dbReference type="EMBL" id="LAQJ01000109">
    <property type="protein sequence ID" value="KKO20369.1"/>
    <property type="molecule type" value="Genomic_DNA"/>
</dbReference>
<evidence type="ECO:0000256" key="2">
    <source>
        <dbReference type="ARBA" id="ARBA00007430"/>
    </source>
</evidence>
<feature type="transmembrane region" description="Helical" evidence="7">
    <location>
        <begin position="419"/>
        <end position="441"/>
    </location>
</feature>
<dbReference type="Pfam" id="PF13440">
    <property type="entry name" value="Polysacc_synt_3"/>
    <property type="match status" value="1"/>
</dbReference>
<evidence type="ECO:0000313" key="9">
    <source>
        <dbReference type="Proteomes" id="UP000034954"/>
    </source>
</evidence>
<feature type="transmembrane region" description="Helical" evidence="7">
    <location>
        <begin position="156"/>
        <end position="174"/>
    </location>
</feature>
<name>A0A0M2V0X6_9BACT</name>
<protein>
    <submittedName>
        <fullName evidence="8">Polysaccharide biosynthesis protein</fullName>
    </submittedName>
</protein>
<keyword evidence="6 7" id="KW-0472">Membrane</keyword>
<keyword evidence="5 7" id="KW-1133">Transmembrane helix</keyword>
<keyword evidence="4 7" id="KW-0812">Transmembrane</keyword>
<accession>A0A0M2V0X6</accession>
<sequence>MKSVEGFQVVSNIKTNAIKSVKWTALGEIASRSIQPITTLILARLLTPTDFGLVGVAMIVISLAQIFQDFGLGKTLIQRQTEINKSSNVIFWTNLTFSFFLYLILFVIAPLLSEFFHEPKVTKVLRVLCLQIVLVSLVSVHQALFQRQFQFKQLFLIRLFSATIPGIVSIPLAFFNTGVWALVFGTLIGALFQVFLYWRLSPWRPRFNYDYQLAKKLLGFSSWVALEALLGWLLMCGDSIILGHFLGVKELGIYRTGVIFVMLVFGTFLSHFTPIAFSAFSRLQSNLEELKQTFIKITKIICFVSFPIGIGFVILAKQGSLIIFGQKWQGIEIVIAIIGLKDAITWFVGLNPEIYRAIGRPDINSKLLFVALIYYIPIYIFAAPYGLLTFCFARFAVAIVSMGLHFFVANKILKLPFTYLYSCVRVPFISGLIIAIVIYPLTNVSGDFVGMLGLFKLIGIIILGGIIYISASWLIEKEFVKRTFKLAKESIT</sequence>
<dbReference type="CDD" id="cd13127">
    <property type="entry name" value="MATE_tuaB_like"/>
    <property type="match status" value="1"/>
</dbReference>
<evidence type="ECO:0000256" key="1">
    <source>
        <dbReference type="ARBA" id="ARBA00004651"/>
    </source>
</evidence>
<keyword evidence="3" id="KW-1003">Cell membrane</keyword>
<evidence type="ECO:0000256" key="3">
    <source>
        <dbReference type="ARBA" id="ARBA00022475"/>
    </source>
</evidence>
<feature type="transmembrane region" description="Helical" evidence="7">
    <location>
        <begin position="180"/>
        <end position="200"/>
    </location>
</feature>
<dbReference type="AlphaFoldDB" id="A0A0M2V0X6"/>
<feature type="transmembrane region" description="Helical" evidence="7">
    <location>
        <begin position="51"/>
        <end position="68"/>
    </location>
</feature>
<dbReference type="PANTHER" id="PTHR30250">
    <property type="entry name" value="PST FAMILY PREDICTED COLANIC ACID TRANSPORTER"/>
    <property type="match status" value="1"/>
</dbReference>
<feature type="transmembrane region" description="Helical" evidence="7">
    <location>
        <begin position="387"/>
        <end position="407"/>
    </location>
</feature>
<gene>
    <name evidence="8" type="ORF">BROFUL_00890</name>
</gene>
<proteinExistence type="inferred from homology"/>
<feature type="transmembrane region" description="Helical" evidence="7">
    <location>
        <begin position="124"/>
        <end position="144"/>
    </location>
</feature>
<evidence type="ECO:0000256" key="4">
    <source>
        <dbReference type="ARBA" id="ARBA00022692"/>
    </source>
</evidence>
<dbReference type="PANTHER" id="PTHR30250:SF10">
    <property type="entry name" value="LIPOPOLYSACCHARIDE BIOSYNTHESIS PROTEIN WZXC"/>
    <property type="match status" value="1"/>
</dbReference>
<dbReference type="GO" id="GO:0005886">
    <property type="term" value="C:plasma membrane"/>
    <property type="evidence" value="ECO:0007669"/>
    <property type="project" value="UniProtKB-SubCell"/>
</dbReference>
<feature type="transmembrane region" description="Helical" evidence="7">
    <location>
        <begin position="89"/>
        <end position="112"/>
    </location>
</feature>
<evidence type="ECO:0000256" key="7">
    <source>
        <dbReference type="SAM" id="Phobius"/>
    </source>
</evidence>